<dbReference type="EMBL" id="CAJOBH010270308">
    <property type="protein sequence ID" value="CAF5164336.1"/>
    <property type="molecule type" value="Genomic_DNA"/>
</dbReference>
<evidence type="ECO:0000313" key="2">
    <source>
        <dbReference type="EMBL" id="CAF5226161.1"/>
    </source>
</evidence>
<evidence type="ECO:0000313" key="3">
    <source>
        <dbReference type="Proteomes" id="UP000681720"/>
    </source>
</evidence>
<feature type="non-terminal residue" evidence="2">
    <location>
        <position position="1"/>
    </location>
</feature>
<name>A0A8S3K1T8_9BILA</name>
<organism evidence="2 3">
    <name type="scientific">Rotaria magnacalcarata</name>
    <dbReference type="NCBI Taxonomy" id="392030"/>
    <lineage>
        <taxon>Eukaryota</taxon>
        <taxon>Metazoa</taxon>
        <taxon>Spiralia</taxon>
        <taxon>Gnathifera</taxon>
        <taxon>Rotifera</taxon>
        <taxon>Eurotatoria</taxon>
        <taxon>Bdelloidea</taxon>
        <taxon>Philodinida</taxon>
        <taxon>Philodinidae</taxon>
        <taxon>Rotaria</taxon>
    </lineage>
</organism>
<reference evidence="2" key="1">
    <citation type="submission" date="2021-02" db="EMBL/GenBank/DDBJ databases">
        <authorList>
            <person name="Nowell W R."/>
        </authorList>
    </citation>
    <scope>NUCLEOTIDE SEQUENCE</scope>
</reference>
<feature type="non-terminal residue" evidence="2">
    <location>
        <position position="111"/>
    </location>
</feature>
<accession>A0A8S3K1T8</accession>
<dbReference type="Proteomes" id="UP000681720">
    <property type="component" value="Unassembled WGS sequence"/>
</dbReference>
<evidence type="ECO:0000313" key="1">
    <source>
        <dbReference type="EMBL" id="CAF5164336.1"/>
    </source>
</evidence>
<dbReference type="EMBL" id="CAJOBJ010377595">
    <property type="protein sequence ID" value="CAF5226161.1"/>
    <property type="molecule type" value="Genomic_DNA"/>
</dbReference>
<comment type="caution">
    <text evidence="2">The sequence shown here is derived from an EMBL/GenBank/DDBJ whole genome shotgun (WGS) entry which is preliminary data.</text>
</comment>
<sequence>KKVFQQRFVSSKSNQRLSEKDSFLFPTKINEYNNNENPISFITSERESWTKNHSSTTYIDTNETETSKEQLIIEDIDVDIDELIDADEPSISIVYFPSTRTKPISNISIDK</sequence>
<dbReference type="Proteomes" id="UP000681967">
    <property type="component" value="Unassembled WGS sequence"/>
</dbReference>
<gene>
    <name evidence="1" type="ORF">BYL167_LOCUS75480</name>
    <name evidence="2" type="ORF">GIL414_LOCUS86968</name>
</gene>
<protein>
    <submittedName>
        <fullName evidence="2">Uncharacterized protein</fullName>
    </submittedName>
</protein>
<proteinExistence type="predicted"/>
<dbReference type="AlphaFoldDB" id="A0A8S3K1T8"/>